<feature type="non-terminal residue" evidence="1">
    <location>
        <position position="32"/>
    </location>
</feature>
<dbReference type="AlphaFoldDB" id="A0A392SRK2"/>
<name>A0A392SRK2_9FABA</name>
<evidence type="ECO:0000313" key="1">
    <source>
        <dbReference type="EMBL" id="MCI51037.1"/>
    </source>
</evidence>
<proteinExistence type="predicted"/>
<evidence type="ECO:0000313" key="2">
    <source>
        <dbReference type="Proteomes" id="UP000265520"/>
    </source>
</evidence>
<dbReference type="Proteomes" id="UP000265520">
    <property type="component" value="Unassembled WGS sequence"/>
</dbReference>
<accession>A0A392SRK2</accession>
<comment type="caution">
    <text evidence="1">The sequence shown here is derived from an EMBL/GenBank/DDBJ whole genome shotgun (WGS) entry which is preliminary data.</text>
</comment>
<keyword evidence="2" id="KW-1185">Reference proteome</keyword>
<dbReference type="EMBL" id="LXQA010425865">
    <property type="protein sequence ID" value="MCI51037.1"/>
    <property type="molecule type" value="Genomic_DNA"/>
</dbReference>
<reference evidence="1 2" key="1">
    <citation type="journal article" date="2018" name="Front. Plant Sci.">
        <title>Red Clover (Trifolium pratense) and Zigzag Clover (T. medium) - A Picture of Genomic Similarities and Differences.</title>
        <authorList>
            <person name="Dluhosova J."/>
            <person name="Istvanek J."/>
            <person name="Nedelnik J."/>
            <person name="Repkova J."/>
        </authorList>
    </citation>
    <scope>NUCLEOTIDE SEQUENCE [LARGE SCALE GENOMIC DNA]</scope>
    <source>
        <strain evidence="2">cv. 10/8</strain>
        <tissue evidence="1">Leaf</tissue>
    </source>
</reference>
<organism evidence="1 2">
    <name type="scientific">Trifolium medium</name>
    <dbReference type="NCBI Taxonomy" id="97028"/>
    <lineage>
        <taxon>Eukaryota</taxon>
        <taxon>Viridiplantae</taxon>
        <taxon>Streptophyta</taxon>
        <taxon>Embryophyta</taxon>
        <taxon>Tracheophyta</taxon>
        <taxon>Spermatophyta</taxon>
        <taxon>Magnoliopsida</taxon>
        <taxon>eudicotyledons</taxon>
        <taxon>Gunneridae</taxon>
        <taxon>Pentapetalae</taxon>
        <taxon>rosids</taxon>
        <taxon>fabids</taxon>
        <taxon>Fabales</taxon>
        <taxon>Fabaceae</taxon>
        <taxon>Papilionoideae</taxon>
        <taxon>50 kb inversion clade</taxon>
        <taxon>NPAAA clade</taxon>
        <taxon>Hologalegina</taxon>
        <taxon>IRL clade</taxon>
        <taxon>Trifolieae</taxon>
        <taxon>Trifolium</taxon>
    </lineage>
</organism>
<protein>
    <recommendedName>
        <fullName evidence="3">Reverse transcriptase zinc-binding domain-containing protein</fullName>
    </recommendedName>
</protein>
<evidence type="ECO:0008006" key="3">
    <source>
        <dbReference type="Google" id="ProtNLM"/>
    </source>
</evidence>
<sequence>MDAPDENATSDLIQHKQVPLKVSVLAWRLLRN</sequence>